<evidence type="ECO:0000256" key="7">
    <source>
        <dbReference type="SAM" id="Phobius"/>
    </source>
</evidence>
<dbReference type="RefSeq" id="WP_377962777.1">
    <property type="nucleotide sequence ID" value="NZ_JBHZOL010000031.1"/>
</dbReference>
<dbReference type="Pfam" id="PF03741">
    <property type="entry name" value="TerC"/>
    <property type="match status" value="1"/>
</dbReference>
<feature type="transmembrane region" description="Helical" evidence="7">
    <location>
        <begin position="120"/>
        <end position="140"/>
    </location>
</feature>
<dbReference type="Proteomes" id="UP001600165">
    <property type="component" value="Unassembled WGS sequence"/>
</dbReference>
<protein>
    <submittedName>
        <fullName evidence="8">TerC family protein</fullName>
    </submittedName>
</protein>
<evidence type="ECO:0000256" key="5">
    <source>
        <dbReference type="ARBA" id="ARBA00023136"/>
    </source>
</evidence>
<dbReference type="InterPro" id="IPR005496">
    <property type="entry name" value="Integral_membrane_TerC"/>
</dbReference>
<evidence type="ECO:0000256" key="4">
    <source>
        <dbReference type="ARBA" id="ARBA00022989"/>
    </source>
</evidence>
<evidence type="ECO:0000256" key="3">
    <source>
        <dbReference type="ARBA" id="ARBA00022692"/>
    </source>
</evidence>
<feature type="transmembrane region" description="Helical" evidence="7">
    <location>
        <begin position="20"/>
        <end position="43"/>
    </location>
</feature>
<dbReference type="PANTHER" id="PTHR30238">
    <property type="entry name" value="MEMBRANE BOUND PREDICTED REDOX MODULATOR"/>
    <property type="match status" value="1"/>
</dbReference>
<feature type="transmembrane region" description="Helical" evidence="7">
    <location>
        <begin position="203"/>
        <end position="220"/>
    </location>
</feature>
<proteinExistence type="inferred from homology"/>
<comment type="caution">
    <text evidence="8">The sequence shown here is derived from an EMBL/GenBank/DDBJ whole genome shotgun (WGS) entry which is preliminary data.</text>
</comment>
<dbReference type="NCBIfam" id="TIGR03716">
    <property type="entry name" value="R_switched_YkoY"/>
    <property type="match status" value="1"/>
</dbReference>
<feature type="transmembrane region" description="Helical" evidence="7">
    <location>
        <begin position="55"/>
        <end position="74"/>
    </location>
</feature>
<organism evidence="8 9">
    <name type="scientific">Almyronema epifaneia S1</name>
    <dbReference type="NCBI Taxonomy" id="2991925"/>
    <lineage>
        <taxon>Bacteria</taxon>
        <taxon>Bacillati</taxon>
        <taxon>Cyanobacteriota</taxon>
        <taxon>Cyanophyceae</taxon>
        <taxon>Nodosilineales</taxon>
        <taxon>Nodosilineaceae</taxon>
        <taxon>Almyronema</taxon>
        <taxon>Almyronema epifaneia</taxon>
    </lineage>
</organism>
<sequence length="286" mass="31378">MPLDRLLEFSPNVGVDTLLLLPVLIALEAVLSADNAIALAAIAQGLASKDMERRALNVGLVVAFLLRVCLILTAGWVLQFWQFEVLGAVYLLWLVYQYFTSDEDDDAHHHGPRFQTVWQAVPLIALTDLAFSLDSVTTAIALSQEIWLVLLGGAIGVITLRFMAELFIGWLEVYVHLEDAGFATVALVGIRLLIRVVNENWVPPEWLMVSLIAALFAWGFSKKRPTLESEAQQQLTASDREPVLESTHSAAQNGQTTHSSKSADLGQSEKAEVEMVAPLAKDDASM</sequence>
<dbReference type="EMBL" id="JBHZOL010000031">
    <property type="protein sequence ID" value="MFE4105720.1"/>
    <property type="molecule type" value="Genomic_DNA"/>
</dbReference>
<keyword evidence="4 7" id="KW-1133">Transmembrane helix</keyword>
<evidence type="ECO:0000313" key="8">
    <source>
        <dbReference type="EMBL" id="MFE4105720.1"/>
    </source>
</evidence>
<evidence type="ECO:0000256" key="2">
    <source>
        <dbReference type="ARBA" id="ARBA00007511"/>
    </source>
</evidence>
<comment type="similarity">
    <text evidence="2">Belongs to the TerC family.</text>
</comment>
<feature type="compositionally biased region" description="Polar residues" evidence="6">
    <location>
        <begin position="246"/>
        <end position="262"/>
    </location>
</feature>
<evidence type="ECO:0000256" key="1">
    <source>
        <dbReference type="ARBA" id="ARBA00004141"/>
    </source>
</evidence>
<gene>
    <name evidence="8" type="ORF">ACFVKH_05495</name>
</gene>
<evidence type="ECO:0000256" key="6">
    <source>
        <dbReference type="SAM" id="MobiDB-lite"/>
    </source>
</evidence>
<comment type="subcellular location">
    <subcellularLocation>
        <location evidence="1">Membrane</location>
        <topology evidence="1">Multi-pass membrane protein</topology>
    </subcellularLocation>
</comment>
<dbReference type="InterPro" id="IPR022493">
    <property type="entry name" value="CHP03716_TM_YkoY"/>
</dbReference>
<reference evidence="8 9" key="1">
    <citation type="submission" date="2024-10" db="EMBL/GenBank/DDBJ databases">
        <authorList>
            <person name="Ratan Roy A."/>
            <person name="Morales Sandoval P.H."/>
            <person name="De Los Santos Villalobos S."/>
            <person name="Chakraborty S."/>
            <person name="Mukherjee J."/>
        </authorList>
    </citation>
    <scope>NUCLEOTIDE SEQUENCE [LARGE SCALE GENOMIC DNA]</scope>
    <source>
        <strain evidence="8 9">S1</strain>
    </source>
</reference>
<dbReference type="PANTHER" id="PTHR30238:SF4">
    <property type="entry name" value="SLL1022 PROTEIN"/>
    <property type="match status" value="1"/>
</dbReference>
<keyword evidence="9" id="KW-1185">Reference proteome</keyword>
<name>A0ABW6IDF9_9CYAN</name>
<evidence type="ECO:0000313" key="9">
    <source>
        <dbReference type="Proteomes" id="UP001600165"/>
    </source>
</evidence>
<keyword evidence="3 7" id="KW-0812">Transmembrane</keyword>
<keyword evidence="5 7" id="KW-0472">Membrane</keyword>
<feature type="region of interest" description="Disordered" evidence="6">
    <location>
        <begin position="231"/>
        <end position="286"/>
    </location>
</feature>
<accession>A0ABW6IDF9</accession>
<feature type="transmembrane region" description="Helical" evidence="7">
    <location>
        <begin position="146"/>
        <end position="168"/>
    </location>
</feature>